<accession>A0ABV1JXJ5</accession>
<gene>
    <name evidence="2" type="ORF">WHI96_16340</name>
</gene>
<dbReference type="InterPro" id="IPR043128">
    <property type="entry name" value="Rev_trsase/Diguanyl_cyclase"/>
</dbReference>
<dbReference type="EMBL" id="JBEDNP010000009">
    <property type="protein sequence ID" value="MEQ3540391.1"/>
    <property type="molecule type" value="Genomic_DNA"/>
</dbReference>
<name>A0ABV1JXJ5_9PSEU</name>
<dbReference type="RefSeq" id="WP_345646241.1">
    <property type="nucleotide sequence ID" value="NZ_BAABLY010000040.1"/>
</dbReference>
<organism evidence="2 3">
    <name type="scientific">Pseudonocardia tropica</name>
    <dbReference type="NCBI Taxonomy" id="681289"/>
    <lineage>
        <taxon>Bacteria</taxon>
        <taxon>Bacillati</taxon>
        <taxon>Actinomycetota</taxon>
        <taxon>Actinomycetes</taxon>
        <taxon>Pseudonocardiales</taxon>
        <taxon>Pseudonocardiaceae</taxon>
        <taxon>Pseudonocardia</taxon>
    </lineage>
</organism>
<dbReference type="InterPro" id="IPR000160">
    <property type="entry name" value="GGDEF_dom"/>
</dbReference>
<keyword evidence="3" id="KW-1185">Reference proteome</keyword>
<evidence type="ECO:0000313" key="3">
    <source>
        <dbReference type="Proteomes" id="UP001464923"/>
    </source>
</evidence>
<dbReference type="SUPFAM" id="SSF55073">
    <property type="entry name" value="Nucleotide cyclase"/>
    <property type="match status" value="1"/>
</dbReference>
<proteinExistence type="predicted"/>
<dbReference type="Gene3D" id="3.30.70.270">
    <property type="match status" value="1"/>
</dbReference>
<sequence length="376" mass="40073">MRSLGPDSPAVLDAADRPSRTVTKPLLDALARATEQFALAPSRDRPMAVVGLFQRSEYLGPVLGAWGRLAAACGDGAVVATVGAIPDGLPDGLGHVRLTDGEDAAREWSVTVLTPRSGATVVAHDLEAVDGAARSLERGRLFSARWSFRHADAHSELLRLRHQLGARLGSRHTGGLDEVLSRVVPIPGTATDHRYDAAADTLARELSLERRRADAAQTRLDELEPGAERDPRSGLPTRAFLDRWLDGSAPGTLPLGLVLLRVQGLGSMTRRHGFRAETAVLRGIARLLTGQVGSAGRPVRVGREEFLLLLPGADVRSLAAAAQRLCETVAGLAAVFPFVPTPSHAVITRTRHRPLPLEEMWAALDDAGTGVTLLRG</sequence>
<feature type="domain" description="GGDEF" evidence="1">
    <location>
        <begin position="253"/>
        <end position="376"/>
    </location>
</feature>
<protein>
    <submittedName>
        <fullName evidence="2">GGDEF domain-containing protein</fullName>
    </submittedName>
</protein>
<dbReference type="InterPro" id="IPR029787">
    <property type="entry name" value="Nucleotide_cyclase"/>
</dbReference>
<dbReference type="Pfam" id="PF00990">
    <property type="entry name" value="GGDEF"/>
    <property type="match status" value="1"/>
</dbReference>
<evidence type="ECO:0000313" key="2">
    <source>
        <dbReference type="EMBL" id="MEQ3540391.1"/>
    </source>
</evidence>
<dbReference type="Proteomes" id="UP001464923">
    <property type="component" value="Unassembled WGS sequence"/>
</dbReference>
<comment type="caution">
    <text evidence="2">The sequence shown here is derived from an EMBL/GenBank/DDBJ whole genome shotgun (WGS) entry which is preliminary data.</text>
</comment>
<dbReference type="SMART" id="SM00267">
    <property type="entry name" value="GGDEF"/>
    <property type="match status" value="1"/>
</dbReference>
<evidence type="ECO:0000259" key="1">
    <source>
        <dbReference type="PROSITE" id="PS50887"/>
    </source>
</evidence>
<reference evidence="2 3" key="1">
    <citation type="submission" date="2024-03" db="EMBL/GenBank/DDBJ databases">
        <title>Draft genome sequence of Pseudonocardia tropica JCM 19149.</title>
        <authorList>
            <person name="Butdee W."/>
            <person name="Duangmal K."/>
        </authorList>
    </citation>
    <scope>NUCLEOTIDE SEQUENCE [LARGE SCALE GENOMIC DNA]</scope>
    <source>
        <strain evidence="2 3">JCM 19149</strain>
    </source>
</reference>
<dbReference type="PROSITE" id="PS50887">
    <property type="entry name" value="GGDEF"/>
    <property type="match status" value="1"/>
</dbReference>